<dbReference type="EMBL" id="LAZR01000231">
    <property type="protein sequence ID" value="KKN80372.1"/>
    <property type="molecule type" value="Genomic_DNA"/>
</dbReference>
<dbReference type="AlphaFoldDB" id="A0A0F9TZF2"/>
<name>A0A0F9TZF2_9ZZZZ</name>
<comment type="caution">
    <text evidence="1">The sequence shown here is derived from an EMBL/GenBank/DDBJ whole genome shotgun (WGS) entry which is preliminary data.</text>
</comment>
<protein>
    <submittedName>
        <fullName evidence="1">Uncharacterized protein</fullName>
    </submittedName>
</protein>
<proteinExistence type="predicted"/>
<gene>
    <name evidence="1" type="ORF">LCGC14_0329650</name>
</gene>
<organism evidence="1">
    <name type="scientific">marine sediment metagenome</name>
    <dbReference type="NCBI Taxonomy" id="412755"/>
    <lineage>
        <taxon>unclassified sequences</taxon>
        <taxon>metagenomes</taxon>
        <taxon>ecological metagenomes</taxon>
    </lineage>
</organism>
<evidence type="ECO:0000313" key="1">
    <source>
        <dbReference type="EMBL" id="KKN80372.1"/>
    </source>
</evidence>
<sequence length="65" mass="7487">MRIEAKRQGSYVDVTLCSRKLRLKIGIDILDWGWLFRRSAINFGPFGVWWLTGKAAADTYVLRGI</sequence>
<reference evidence="1" key="1">
    <citation type="journal article" date="2015" name="Nature">
        <title>Complex archaea that bridge the gap between prokaryotes and eukaryotes.</title>
        <authorList>
            <person name="Spang A."/>
            <person name="Saw J.H."/>
            <person name="Jorgensen S.L."/>
            <person name="Zaremba-Niedzwiedzka K."/>
            <person name="Martijn J."/>
            <person name="Lind A.E."/>
            <person name="van Eijk R."/>
            <person name="Schleper C."/>
            <person name="Guy L."/>
            <person name="Ettema T.J."/>
        </authorList>
    </citation>
    <scope>NUCLEOTIDE SEQUENCE</scope>
</reference>
<accession>A0A0F9TZF2</accession>